<dbReference type="PANTHER" id="PTHR47926">
    <property type="entry name" value="PENTATRICOPEPTIDE REPEAT-CONTAINING PROTEIN"/>
    <property type="match status" value="1"/>
</dbReference>
<dbReference type="Pfam" id="PF13041">
    <property type="entry name" value="PPR_2"/>
    <property type="match status" value="1"/>
</dbReference>
<reference evidence="4" key="2">
    <citation type="submission" date="2017-02" db="EMBL/GenBank/DDBJ databases">
        <title>Sunflower complete genome.</title>
        <authorList>
            <person name="Langlade N."/>
            <person name="Munos S."/>
        </authorList>
    </citation>
    <scope>NUCLEOTIDE SEQUENCE [LARGE SCALE GENOMIC DNA]</scope>
    <source>
        <tissue evidence="4">Leaves</tissue>
    </source>
</reference>
<evidence type="ECO:0000313" key="5">
    <source>
        <dbReference type="Proteomes" id="UP000215914"/>
    </source>
</evidence>
<proteinExistence type="predicted"/>
<dbReference type="GO" id="GO:0009451">
    <property type="term" value="P:RNA modification"/>
    <property type="evidence" value="ECO:0007669"/>
    <property type="project" value="InterPro"/>
</dbReference>
<dbReference type="InParanoid" id="A0A251VBF1"/>
<dbReference type="PROSITE" id="PS51375">
    <property type="entry name" value="PPR"/>
    <property type="match status" value="1"/>
</dbReference>
<reference evidence="3" key="3">
    <citation type="submission" date="2020-06" db="EMBL/GenBank/DDBJ databases">
        <title>Helianthus annuus Genome sequencing and assembly Release 2.</title>
        <authorList>
            <person name="Gouzy J."/>
            <person name="Langlade N."/>
            <person name="Munos S."/>
        </authorList>
    </citation>
    <scope>NUCLEOTIDE SEQUENCE</scope>
    <source>
        <tissue evidence="3">Leaves</tissue>
    </source>
</reference>
<feature type="repeat" description="PPR" evidence="2">
    <location>
        <begin position="66"/>
        <end position="100"/>
    </location>
</feature>
<name>A0A251VBF1_HELAN</name>
<dbReference type="OMA" id="PDCITIV"/>
<accession>A0A251VBF1</accession>
<dbReference type="InterPro" id="IPR002885">
    <property type="entry name" value="PPR_rpt"/>
</dbReference>
<gene>
    <name evidence="4" type="ORF">HannXRQ_Chr03g0088311</name>
    <name evidence="3" type="ORF">HanXRQr2_Chr03g0099691</name>
</gene>
<dbReference type="AlphaFoldDB" id="A0A251VBF1"/>
<dbReference type="Proteomes" id="UP000215914">
    <property type="component" value="Chromosome 3"/>
</dbReference>
<dbReference type="EMBL" id="CM007892">
    <property type="protein sequence ID" value="OTG32589.1"/>
    <property type="molecule type" value="Genomic_DNA"/>
</dbReference>
<organism evidence="4 5">
    <name type="scientific">Helianthus annuus</name>
    <name type="common">Common sunflower</name>
    <dbReference type="NCBI Taxonomy" id="4232"/>
    <lineage>
        <taxon>Eukaryota</taxon>
        <taxon>Viridiplantae</taxon>
        <taxon>Streptophyta</taxon>
        <taxon>Embryophyta</taxon>
        <taxon>Tracheophyta</taxon>
        <taxon>Spermatophyta</taxon>
        <taxon>Magnoliopsida</taxon>
        <taxon>eudicotyledons</taxon>
        <taxon>Gunneridae</taxon>
        <taxon>Pentapetalae</taxon>
        <taxon>asterids</taxon>
        <taxon>campanulids</taxon>
        <taxon>Asterales</taxon>
        <taxon>Asteraceae</taxon>
        <taxon>Asteroideae</taxon>
        <taxon>Heliantheae alliance</taxon>
        <taxon>Heliantheae</taxon>
        <taxon>Helianthus</taxon>
    </lineage>
</organism>
<dbReference type="InterPro" id="IPR011990">
    <property type="entry name" value="TPR-like_helical_dom_sf"/>
</dbReference>
<evidence type="ECO:0000313" key="4">
    <source>
        <dbReference type="EMBL" id="OTG32589.1"/>
    </source>
</evidence>
<evidence type="ECO:0000256" key="1">
    <source>
        <dbReference type="ARBA" id="ARBA00022737"/>
    </source>
</evidence>
<evidence type="ECO:0000256" key="2">
    <source>
        <dbReference type="PROSITE-ProRule" id="PRU00708"/>
    </source>
</evidence>
<dbReference type="Pfam" id="PF01535">
    <property type="entry name" value="PPR"/>
    <property type="match status" value="1"/>
</dbReference>
<dbReference type="EMBL" id="MNCJ02000318">
    <property type="protein sequence ID" value="KAF5813538.1"/>
    <property type="molecule type" value="Genomic_DNA"/>
</dbReference>
<dbReference type="NCBIfam" id="TIGR00756">
    <property type="entry name" value="PPR"/>
    <property type="match status" value="2"/>
</dbReference>
<dbReference type="InterPro" id="IPR046960">
    <property type="entry name" value="PPR_At4g14850-like_plant"/>
</dbReference>
<dbReference type="Gramene" id="mRNA:HanXRQr2_Chr03g0099691">
    <property type="protein sequence ID" value="CDS:HanXRQr2_Chr03g0099691.1"/>
    <property type="gene ID" value="HanXRQr2_Chr03g0099691"/>
</dbReference>
<dbReference type="PANTHER" id="PTHR47926:SF370">
    <property type="entry name" value="DYW DOMAIN-CONTAINING PROTEIN"/>
    <property type="match status" value="1"/>
</dbReference>
<dbReference type="Gene3D" id="1.25.40.10">
    <property type="entry name" value="Tetratricopeptide repeat domain"/>
    <property type="match status" value="1"/>
</dbReference>
<keyword evidence="1" id="KW-0677">Repeat</keyword>
<protein>
    <submittedName>
        <fullName evidence="4">Putative pentatricopeptide repeat protein</fullName>
    </submittedName>
    <submittedName>
        <fullName evidence="3">Tetratricopeptide-like helical domain superfamily</fullName>
    </submittedName>
</protein>
<keyword evidence="5" id="KW-1185">Reference proteome</keyword>
<evidence type="ECO:0000313" key="3">
    <source>
        <dbReference type="EMBL" id="KAF5813538.1"/>
    </source>
</evidence>
<dbReference type="GO" id="GO:0003723">
    <property type="term" value="F:RNA binding"/>
    <property type="evidence" value="ECO:0007669"/>
    <property type="project" value="InterPro"/>
</dbReference>
<sequence length="146" mass="16672">MDLSIPVANALITKYARCGNIQSSNNTFKLMSHKDVISWTTRITSFYQNVNIEKAREYFDKMHERNVVSWNSMLARYVNHGFWDDVLKFYILMKQQGIKPDCITIVSSIGACPNAAIQKFDIGFVEVVDLVEGVGFMVGYSINLIY</sequence>
<reference evidence="3 5" key="1">
    <citation type="journal article" date="2017" name="Nature">
        <title>The sunflower genome provides insights into oil metabolism, flowering and Asterid evolution.</title>
        <authorList>
            <person name="Badouin H."/>
            <person name="Gouzy J."/>
            <person name="Grassa C.J."/>
            <person name="Murat F."/>
            <person name="Staton S.E."/>
            <person name="Cottret L."/>
            <person name="Lelandais-Briere C."/>
            <person name="Owens G.L."/>
            <person name="Carrere S."/>
            <person name="Mayjonade B."/>
            <person name="Legrand L."/>
            <person name="Gill N."/>
            <person name="Kane N.C."/>
            <person name="Bowers J.E."/>
            <person name="Hubner S."/>
            <person name="Bellec A."/>
            <person name="Berard A."/>
            <person name="Berges H."/>
            <person name="Blanchet N."/>
            <person name="Boniface M.C."/>
            <person name="Brunel D."/>
            <person name="Catrice O."/>
            <person name="Chaidir N."/>
            <person name="Claudel C."/>
            <person name="Donnadieu C."/>
            <person name="Faraut T."/>
            <person name="Fievet G."/>
            <person name="Helmstetter N."/>
            <person name="King M."/>
            <person name="Knapp S.J."/>
            <person name="Lai Z."/>
            <person name="Le Paslier M.C."/>
            <person name="Lippi Y."/>
            <person name="Lorenzon L."/>
            <person name="Mandel J.R."/>
            <person name="Marage G."/>
            <person name="Marchand G."/>
            <person name="Marquand E."/>
            <person name="Bret-Mestries E."/>
            <person name="Morien E."/>
            <person name="Nambeesan S."/>
            <person name="Nguyen T."/>
            <person name="Pegot-Espagnet P."/>
            <person name="Pouilly N."/>
            <person name="Raftis F."/>
            <person name="Sallet E."/>
            <person name="Schiex T."/>
            <person name="Thomas J."/>
            <person name="Vandecasteele C."/>
            <person name="Vares D."/>
            <person name="Vear F."/>
            <person name="Vautrin S."/>
            <person name="Crespi M."/>
            <person name="Mangin B."/>
            <person name="Burke J.M."/>
            <person name="Salse J."/>
            <person name="Munos S."/>
            <person name="Vincourt P."/>
            <person name="Rieseberg L.H."/>
            <person name="Langlade N.B."/>
        </authorList>
    </citation>
    <scope>NUCLEOTIDE SEQUENCE [LARGE SCALE GENOMIC DNA]</scope>
    <source>
        <strain evidence="5">cv. SF193</strain>
        <tissue evidence="3">Leaves</tissue>
    </source>
</reference>